<feature type="compositionally biased region" description="Acidic residues" evidence="1">
    <location>
        <begin position="83"/>
        <end position="94"/>
    </location>
</feature>
<dbReference type="AlphaFoldDB" id="A0AAU8K7D5"/>
<feature type="region of interest" description="Disordered" evidence="1">
    <location>
        <begin position="75"/>
        <end position="104"/>
    </location>
</feature>
<gene>
    <name evidence="2" type="ORF">R1Y80_00910</name>
</gene>
<dbReference type="EMBL" id="CP136798">
    <property type="protein sequence ID" value="XCN12281.1"/>
    <property type="molecule type" value="Genomic_DNA"/>
</dbReference>
<protein>
    <recommendedName>
        <fullName evidence="3">C2H2-type domain-containing protein</fullName>
    </recommendedName>
</protein>
<organism evidence="2">
    <name type="scientific">Streptomyces sp. JL1001</name>
    <dbReference type="NCBI Taxonomy" id="3078227"/>
    <lineage>
        <taxon>Bacteria</taxon>
        <taxon>Bacillati</taxon>
        <taxon>Actinomycetota</taxon>
        <taxon>Actinomycetes</taxon>
        <taxon>Kitasatosporales</taxon>
        <taxon>Streptomycetaceae</taxon>
        <taxon>Streptomyces</taxon>
    </lineage>
</organism>
<accession>A0AAU8K7D5</accession>
<evidence type="ECO:0000313" key="2">
    <source>
        <dbReference type="EMBL" id="XCN12281.1"/>
    </source>
</evidence>
<name>A0AAU8K7D5_9ACTN</name>
<proteinExistence type="predicted"/>
<evidence type="ECO:0000256" key="1">
    <source>
        <dbReference type="SAM" id="MobiDB-lite"/>
    </source>
</evidence>
<sequence>MDEPTSPTPVDDAHVQHQWILTHPDDALDDVHIELWTDGYTVRVDGGDDEDSEQGRPAVNALLAKYRAAGYRLAHDYPVNDPEPMDDPEPDPAEPADRPDACPECGSEIEYQAEHAAHGRSGPAWLCLGCRWGEWLSP</sequence>
<evidence type="ECO:0008006" key="3">
    <source>
        <dbReference type="Google" id="ProtNLM"/>
    </source>
</evidence>
<reference evidence="2" key="1">
    <citation type="submission" date="2023-10" db="EMBL/GenBank/DDBJ databases">
        <title>Complete genome sequence of Streptomyces sp. JL1001.</title>
        <authorList>
            <person name="Jiang L."/>
        </authorList>
    </citation>
    <scope>NUCLEOTIDE SEQUENCE</scope>
    <source>
        <strain evidence="2">JL1001</strain>
    </source>
</reference>
<dbReference type="RefSeq" id="WP_354596110.1">
    <property type="nucleotide sequence ID" value="NZ_CP136798.1"/>
</dbReference>